<dbReference type="Proteomes" id="UP000085678">
    <property type="component" value="Unplaced"/>
</dbReference>
<dbReference type="GeneID" id="106162487"/>
<evidence type="ECO:0000313" key="2">
    <source>
        <dbReference type="Proteomes" id="UP000085678"/>
    </source>
</evidence>
<reference evidence="3" key="1">
    <citation type="submission" date="2025-08" db="UniProtKB">
        <authorList>
            <consortium name="RefSeq"/>
        </authorList>
    </citation>
    <scope>IDENTIFICATION</scope>
    <source>
        <tissue evidence="3">Gonads</tissue>
    </source>
</reference>
<protein>
    <submittedName>
        <fullName evidence="3">Uncharacterized protein</fullName>
    </submittedName>
</protein>
<dbReference type="KEGG" id="lak:106162487"/>
<dbReference type="RefSeq" id="XP_013395245.1">
    <property type="nucleotide sequence ID" value="XM_013539791.1"/>
</dbReference>
<evidence type="ECO:0000313" key="3">
    <source>
        <dbReference type="RefSeq" id="XP_013395245.1"/>
    </source>
</evidence>
<dbReference type="InParanoid" id="A0A1S3IAF3"/>
<feature type="compositionally biased region" description="Basic and acidic residues" evidence="1">
    <location>
        <begin position="201"/>
        <end position="222"/>
    </location>
</feature>
<name>A0A1S3IAF3_LINAN</name>
<organism evidence="2 3">
    <name type="scientific">Lingula anatina</name>
    <name type="common">Brachiopod</name>
    <name type="synonym">Lingula unguis</name>
    <dbReference type="NCBI Taxonomy" id="7574"/>
    <lineage>
        <taxon>Eukaryota</taxon>
        <taxon>Metazoa</taxon>
        <taxon>Spiralia</taxon>
        <taxon>Lophotrochozoa</taxon>
        <taxon>Brachiopoda</taxon>
        <taxon>Linguliformea</taxon>
        <taxon>Lingulata</taxon>
        <taxon>Lingulida</taxon>
        <taxon>Linguloidea</taxon>
        <taxon>Lingulidae</taxon>
        <taxon>Lingula</taxon>
    </lineage>
</organism>
<gene>
    <name evidence="3" type="primary">LOC106162487</name>
</gene>
<feature type="region of interest" description="Disordered" evidence="1">
    <location>
        <begin position="186"/>
        <end position="227"/>
    </location>
</feature>
<feature type="compositionally biased region" description="Low complexity" evidence="1">
    <location>
        <begin position="147"/>
        <end position="165"/>
    </location>
</feature>
<keyword evidence="2" id="KW-1185">Reference proteome</keyword>
<proteinExistence type="predicted"/>
<feature type="compositionally biased region" description="Polar residues" evidence="1">
    <location>
        <begin position="186"/>
        <end position="197"/>
    </location>
</feature>
<evidence type="ECO:0000256" key="1">
    <source>
        <dbReference type="SAM" id="MobiDB-lite"/>
    </source>
</evidence>
<feature type="region of interest" description="Disordered" evidence="1">
    <location>
        <begin position="147"/>
        <end position="169"/>
    </location>
</feature>
<dbReference type="AlphaFoldDB" id="A0A1S3IAF3"/>
<sequence>MAGPSGPRYPGFYTPWPPVGIPPAGNPNCYMPARMPHYASCPMPGNESTPPRRNPSRRKYRRPGSSSRDHIRYKMPASSVERNIPWSQAKFREEFHRYMKKQAYQYPPCQDDSVGINPGNINLFLQQQQQWQQQQLNLQHQHFFNQQPLQEQQQQQQQQQLEQNPRTLQQPEQHYAQLNQNIVGENKEQSNSNQPSGIVSKRNEAQENPSEEHITAKDDGGSGKEQSLPAEFSFHFNEEESLQPKTTPSSEAMLQAEVSGPQQRDHAITQCGILNSEHGNQNQEAVDCIDGAAVDHNSLVTRRVVYPRSKQSVFKPPQPIGKLVSDYIDFLAMENERVTNISQVYTPPTDLNFEAEEYYLQVQMSNATFPSPLFKQWLQLYHPALQVHNSSQEEGSGLGNGVYNQILTGNDNNNNNSNSNGQWLEAHELTPSIGPGVLSEDMSSYEVSTPVKSMSALQKELFSPSPCQPVRSYLDIENAHFDSQSIGDTNSQDSILDGNPLSSVSPACYDNGNNLTSFNPCEGSSGCKETSGASFKDVEYVVYTNVSAVPQDSCQEDSLSEDSSAKILMQL</sequence>
<feature type="region of interest" description="Disordered" evidence="1">
    <location>
        <begin position="40"/>
        <end position="73"/>
    </location>
</feature>
<accession>A0A1S3IAF3</accession>